<organism evidence="1 2">
    <name type="scientific">Catharanthus roseus</name>
    <name type="common">Madagascar periwinkle</name>
    <name type="synonym">Vinca rosea</name>
    <dbReference type="NCBI Taxonomy" id="4058"/>
    <lineage>
        <taxon>Eukaryota</taxon>
        <taxon>Viridiplantae</taxon>
        <taxon>Streptophyta</taxon>
        <taxon>Embryophyta</taxon>
        <taxon>Tracheophyta</taxon>
        <taxon>Spermatophyta</taxon>
        <taxon>Magnoliopsida</taxon>
        <taxon>eudicotyledons</taxon>
        <taxon>Gunneridae</taxon>
        <taxon>Pentapetalae</taxon>
        <taxon>asterids</taxon>
        <taxon>lamiids</taxon>
        <taxon>Gentianales</taxon>
        <taxon>Apocynaceae</taxon>
        <taxon>Rauvolfioideae</taxon>
        <taxon>Vinceae</taxon>
        <taxon>Catharanthinae</taxon>
        <taxon>Catharanthus</taxon>
    </lineage>
</organism>
<reference evidence="2" key="1">
    <citation type="journal article" date="2023" name="Nat. Plants">
        <title>Single-cell RNA sequencing provides a high-resolution roadmap for understanding the multicellular compartmentation of specialized metabolism.</title>
        <authorList>
            <person name="Sun S."/>
            <person name="Shen X."/>
            <person name="Li Y."/>
            <person name="Li Y."/>
            <person name="Wang S."/>
            <person name="Li R."/>
            <person name="Zhang H."/>
            <person name="Shen G."/>
            <person name="Guo B."/>
            <person name="Wei J."/>
            <person name="Xu J."/>
            <person name="St-Pierre B."/>
            <person name="Chen S."/>
            <person name="Sun C."/>
        </authorList>
    </citation>
    <scope>NUCLEOTIDE SEQUENCE [LARGE SCALE GENOMIC DNA]</scope>
</reference>
<comment type="caution">
    <text evidence="1">The sequence shown here is derived from an EMBL/GenBank/DDBJ whole genome shotgun (WGS) entry which is preliminary data.</text>
</comment>
<name>A0ACC0AK53_CATRO</name>
<gene>
    <name evidence="1" type="ORF">M9H77_20140</name>
</gene>
<dbReference type="EMBL" id="CM044705">
    <property type="protein sequence ID" value="KAI5660817.1"/>
    <property type="molecule type" value="Genomic_DNA"/>
</dbReference>
<keyword evidence="2" id="KW-1185">Reference proteome</keyword>
<proteinExistence type="predicted"/>
<protein>
    <submittedName>
        <fullName evidence="1">Uncharacterized protein</fullName>
    </submittedName>
</protein>
<accession>A0ACC0AK53</accession>
<sequence length="171" mass="19253">MDSFEIHDLLQLLTLTVRESSFTRASEEELVDGKECGTSLLGRCINQKDVQILVLKPLRRVVALDVPFYGEVRAMVRYEGLPNFCFNCGLIDVLQWSYEQSFVRNCPHINDEITAIMRQNFPYEAWLTGPSDQGVLIQTIVTTSSTDYGGRKMIGALGLVWSVLVSRAMEG</sequence>
<evidence type="ECO:0000313" key="2">
    <source>
        <dbReference type="Proteomes" id="UP001060085"/>
    </source>
</evidence>
<dbReference type="Proteomes" id="UP001060085">
    <property type="component" value="Linkage Group LG05"/>
</dbReference>
<evidence type="ECO:0000313" key="1">
    <source>
        <dbReference type="EMBL" id="KAI5660817.1"/>
    </source>
</evidence>